<protein>
    <submittedName>
        <fullName evidence="1">Uncharacterized protein</fullName>
    </submittedName>
</protein>
<name>A0ABY9X032_9BACT</name>
<gene>
    <name evidence="1" type="ORF">F0U60_34970</name>
</gene>
<organism evidence="1 2">
    <name type="scientific">Archangium minus</name>
    <dbReference type="NCBI Taxonomy" id="83450"/>
    <lineage>
        <taxon>Bacteria</taxon>
        <taxon>Pseudomonadati</taxon>
        <taxon>Myxococcota</taxon>
        <taxon>Myxococcia</taxon>
        <taxon>Myxococcales</taxon>
        <taxon>Cystobacterineae</taxon>
        <taxon>Archangiaceae</taxon>
        <taxon>Archangium</taxon>
    </lineage>
</organism>
<accession>A0ABY9X032</accession>
<evidence type="ECO:0000313" key="1">
    <source>
        <dbReference type="EMBL" id="WNG48743.1"/>
    </source>
</evidence>
<keyword evidence="2" id="KW-1185">Reference proteome</keyword>
<reference evidence="1 2" key="1">
    <citation type="submission" date="2019-08" db="EMBL/GenBank/DDBJ databases">
        <title>Archangium and Cystobacter genomes.</title>
        <authorList>
            <person name="Chen I.-C.K."/>
            <person name="Wielgoss S."/>
        </authorList>
    </citation>
    <scope>NUCLEOTIDE SEQUENCE [LARGE SCALE GENOMIC DNA]</scope>
    <source>
        <strain evidence="1 2">Cbm 6</strain>
    </source>
</reference>
<dbReference type="Proteomes" id="UP001611383">
    <property type="component" value="Chromosome"/>
</dbReference>
<evidence type="ECO:0000313" key="2">
    <source>
        <dbReference type="Proteomes" id="UP001611383"/>
    </source>
</evidence>
<dbReference type="EMBL" id="CP043494">
    <property type="protein sequence ID" value="WNG48743.1"/>
    <property type="molecule type" value="Genomic_DNA"/>
</dbReference>
<sequence length="72" mass="7820">MVARPSTESHAPPRRSAWAPARPAFLEGFSLHANTHLHANDRHGLKAALCCCHPRHLPGDLPGGPAQQALWE</sequence>
<proteinExistence type="predicted"/>